<evidence type="ECO:0000256" key="1">
    <source>
        <dbReference type="SAM" id="MobiDB-lite"/>
    </source>
</evidence>
<gene>
    <name evidence="2" type="ORF">ACFPIJ_55060</name>
</gene>
<dbReference type="Proteomes" id="UP001595912">
    <property type="component" value="Unassembled WGS sequence"/>
</dbReference>
<dbReference type="EMBL" id="JBHSIU010000110">
    <property type="protein sequence ID" value="MFC5006920.1"/>
    <property type="molecule type" value="Genomic_DNA"/>
</dbReference>
<dbReference type="SUPFAM" id="SSF103032">
    <property type="entry name" value="Hypothetical protein YwqG"/>
    <property type="match status" value="1"/>
</dbReference>
<feature type="region of interest" description="Disordered" evidence="1">
    <location>
        <begin position="45"/>
        <end position="74"/>
    </location>
</feature>
<proteinExistence type="predicted"/>
<keyword evidence="3" id="KW-1185">Reference proteome</keyword>
<dbReference type="Pfam" id="PF09234">
    <property type="entry name" value="DUF1963"/>
    <property type="match status" value="1"/>
</dbReference>
<protein>
    <submittedName>
        <fullName evidence="2">DUF1963 domain-containing protein</fullName>
    </submittedName>
</protein>
<reference evidence="3" key="1">
    <citation type="journal article" date="2019" name="Int. J. Syst. Evol. Microbiol.">
        <title>The Global Catalogue of Microorganisms (GCM) 10K type strain sequencing project: providing services to taxonomists for standard genome sequencing and annotation.</title>
        <authorList>
            <consortium name="The Broad Institute Genomics Platform"/>
            <consortium name="The Broad Institute Genome Sequencing Center for Infectious Disease"/>
            <person name="Wu L."/>
            <person name="Ma J."/>
        </authorList>
    </citation>
    <scope>NUCLEOTIDE SEQUENCE [LARGE SCALE GENOMIC DNA]</scope>
    <source>
        <strain evidence="3">CGMCC 4.7152</strain>
    </source>
</reference>
<evidence type="ECO:0000313" key="3">
    <source>
        <dbReference type="Proteomes" id="UP001595912"/>
    </source>
</evidence>
<evidence type="ECO:0000313" key="2">
    <source>
        <dbReference type="EMBL" id="MFC5006920.1"/>
    </source>
</evidence>
<comment type="caution">
    <text evidence="2">The sequence shown here is derived from an EMBL/GenBank/DDBJ whole genome shotgun (WGS) entry which is preliminary data.</text>
</comment>
<organism evidence="2 3">
    <name type="scientific">Dactylosporangium cerinum</name>
    <dbReference type="NCBI Taxonomy" id="1434730"/>
    <lineage>
        <taxon>Bacteria</taxon>
        <taxon>Bacillati</taxon>
        <taxon>Actinomycetota</taxon>
        <taxon>Actinomycetes</taxon>
        <taxon>Micromonosporales</taxon>
        <taxon>Micromonosporaceae</taxon>
        <taxon>Dactylosporangium</taxon>
    </lineage>
</organism>
<dbReference type="Gene3D" id="2.30.320.10">
    <property type="entry name" value="YwqG-like"/>
    <property type="match status" value="1"/>
</dbReference>
<dbReference type="InterPro" id="IPR035948">
    <property type="entry name" value="YwqG-like_sf"/>
</dbReference>
<name>A0ABV9WFY9_9ACTN</name>
<sequence length="266" mass="28192">MDLGPLRAAIAAASPSSADEMVEAVLALVRPAVELAVVDYGVEDEDDASDGDAYDGDEDDGDDSEDDGGDGLLVGDYGGLPLGTDWPVFQGAPLVLVARLRCEVLAELLGAQWSLPADGSLLFFNDDWHRQGDGACRVLHVPDGAQAIEVPDGAQVIPALPLGAWRRLSVPELAAAELDEWSSKDVLALMDVLEAARSAVPYAPHQVLGWLGDGYYPDAAGCRPLLQLEGEQGTSWGECVRIAFVVPEEDLAAGRLDRVRVVYETA</sequence>
<feature type="compositionally biased region" description="Acidic residues" evidence="1">
    <location>
        <begin position="45"/>
        <end position="69"/>
    </location>
</feature>
<dbReference type="InterPro" id="IPR015315">
    <property type="entry name" value="DUF1963"/>
</dbReference>
<dbReference type="RefSeq" id="WP_380127573.1">
    <property type="nucleotide sequence ID" value="NZ_JBHSIU010000110.1"/>
</dbReference>
<accession>A0ABV9WFY9</accession>